<gene>
    <name evidence="1" type="ORF">SFRICE_027985</name>
</gene>
<name>A0A2H1WNK3_SPOFR</name>
<evidence type="ECO:0000313" key="1">
    <source>
        <dbReference type="EMBL" id="SOQ54024.1"/>
    </source>
</evidence>
<sequence>MGQSLNGFSRFVRSERELGKFLALVEARGSVRLLLKKNHPIPTPAFRAGASVNPLLSIGSVRLLLTKTHPVPSPVFRAGAPVNPLGSPQLRIRHQHYWAPSVVVWWLFEARAESMKTVSEKECQSLTEFKPPRY</sequence>
<reference evidence="1" key="1">
    <citation type="submission" date="2016-07" db="EMBL/GenBank/DDBJ databases">
        <authorList>
            <person name="Bretaudeau A."/>
        </authorList>
    </citation>
    <scope>NUCLEOTIDE SEQUENCE</scope>
    <source>
        <strain evidence="1">Rice</strain>
        <tissue evidence="1">Whole body</tissue>
    </source>
</reference>
<dbReference type="EMBL" id="ODYU01009527">
    <property type="protein sequence ID" value="SOQ54024.1"/>
    <property type="molecule type" value="Genomic_DNA"/>
</dbReference>
<organism evidence="1">
    <name type="scientific">Spodoptera frugiperda</name>
    <name type="common">Fall armyworm</name>
    <dbReference type="NCBI Taxonomy" id="7108"/>
    <lineage>
        <taxon>Eukaryota</taxon>
        <taxon>Metazoa</taxon>
        <taxon>Ecdysozoa</taxon>
        <taxon>Arthropoda</taxon>
        <taxon>Hexapoda</taxon>
        <taxon>Insecta</taxon>
        <taxon>Pterygota</taxon>
        <taxon>Neoptera</taxon>
        <taxon>Endopterygota</taxon>
        <taxon>Lepidoptera</taxon>
        <taxon>Glossata</taxon>
        <taxon>Ditrysia</taxon>
        <taxon>Noctuoidea</taxon>
        <taxon>Noctuidae</taxon>
        <taxon>Amphipyrinae</taxon>
        <taxon>Spodoptera</taxon>
    </lineage>
</organism>
<dbReference type="AlphaFoldDB" id="A0A2H1WNK3"/>
<accession>A0A2H1WNK3</accession>
<protein>
    <submittedName>
        <fullName evidence="1">SFRICE_027985</fullName>
    </submittedName>
</protein>
<proteinExistence type="predicted"/>